<evidence type="ECO:0000313" key="3">
    <source>
        <dbReference type="Proteomes" id="UP001302477"/>
    </source>
</evidence>
<protein>
    <submittedName>
        <fullName evidence="2">Phosphopantetheine-binding protein</fullName>
    </submittedName>
</protein>
<dbReference type="EMBL" id="CP137555">
    <property type="protein sequence ID" value="WOX05605.1"/>
    <property type="molecule type" value="Genomic_DNA"/>
</dbReference>
<proteinExistence type="predicted"/>
<dbReference type="Proteomes" id="UP001302477">
    <property type="component" value="Chromosome"/>
</dbReference>
<name>A0AAU0MYB5_9GAMM</name>
<gene>
    <name evidence="2" type="ORF">R5R33_00230</name>
</gene>
<dbReference type="KEGG" id="mpaf:R5R33_00230"/>
<dbReference type="PROSITE" id="PS50075">
    <property type="entry name" value="CARRIER"/>
    <property type="match status" value="1"/>
</dbReference>
<reference evidence="2 3" key="1">
    <citation type="submission" date="2023-10" db="EMBL/GenBank/DDBJ databases">
        <title>Description of Microbulbifer bruguierae sp. nov., isolated from the sediments of mangrove plant Bruguiera sexangula and comparative genomic analyses of the genus Microbulbifer.</title>
        <authorList>
            <person name="Long M."/>
        </authorList>
    </citation>
    <scope>NUCLEOTIDE SEQUENCE [LARGE SCALE GENOMIC DNA]</scope>
    <source>
        <strain evidence="2 3">SPO729</strain>
    </source>
</reference>
<feature type="domain" description="Carrier" evidence="1">
    <location>
        <begin position="1"/>
        <end position="80"/>
    </location>
</feature>
<dbReference type="AlphaFoldDB" id="A0AAU0MYB5"/>
<dbReference type="RefSeq" id="WP_318954075.1">
    <property type="nucleotide sequence ID" value="NZ_CP137555.1"/>
</dbReference>
<sequence length="85" mass="9642">MSPDEIRSVVLEKLVQVAPDIDAAQLDAEMPIRDQYDFDSMDFMHFAIAIGREFQIDIPEQDYTKLQSLDSTVDYLVRNSSASGK</sequence>
<dbReference type="InterPro" id="IPR009081">
    <property type="entry name" value="PP-bd_ACP"/>
</dbReference>
<keyword evidence="3" id="KW-1185">Reference proteome</keyword>
<dbReference type="Gene3D" id="1.10.1200.10">
    <property type="entry name" value="ACP-like"/>
    <property type="match status" value="1"/>
</dbReference>
<accession>A0AAU0MYB5</accession>
<evidence type="ECO:0000259" key="1">
    <source>
        <dbReference type="PROSITE" id="PS50075"/>
    </source>
</evidence>
<organism evidence="2 3">
    <name type="scientific">Microbulbifer pacificus</name>
    <dbReference type="NCBI Taxonomy" id="407164"/>
    <lineage>
        <taxon>Bacteria</taxon>
        <taxon>Pseudomonadati</taxon>
        <taxon>Pseudomonadota</taxon>
        <taxon>Gammaproteobacteria</taxon>
        <taxon>Cellvibrionales</taxon>
        <taxon>Microbulbiferaceae</taxon>
        <taxon>Microbulbifer</taxon>
    </lineage>
</organism>
<dbReference type="Pfam" id="PF00550">
    <property type="entry name" value="PP-binding"/>
    <property type="match status" value="1"/>
</dbReference>
<dbReference type="InterPro" id="IPR036736">
    <property type="entry name" value="ACP-like_sf"/>
</dbReference>
<evidence type="ECO:0000313" key="2">
    <source>
        <dbReference type="EMBL" id="WOX05605.1"/>
    </source>
</evidence>
<dbReference type="SUPFAM" id="SSF47336">
    <property type="entry name" value="ACP-like"/>
    <property type="match status" value="1"/>
</dbReference>